<dbReference type="EMBL" id="JBCEZU010000597">
    <property type="protein sequence ID" value="KAK9513631.1"/>
    <property type="molecule type" value="Genomic_DNA"/>
</dbReference>
<dbReference type="GO" id="GO:0005615">
    <property type="term" value="C:extracellular space"/>
    <property type="evidence" value="ECO:0007669"/>
    <property type="project" value="TreeGrafter"/>
</dbReference>
<dbReference type="InterPro" id="IPR050780">
    <property type="entry name" value="Mucin_vWF_Thrombospondin_sf"/>
</dbReference>
<comment type="caution">
    <text evidence="2">The sequence shown here is derived from an EMBL/GenBank/DDBJ whole genome shotgun (WGS) entry which is preliminary data.</text>
</comment>
<evidence type="ECO:0000313" key="2">
    <source>
        <dbReference type="EMBL" id="KAK9513631.1"/>
    </source>
</evidence>
<dbReference type="InterPro" id="IPR036084">
    <property type="entry name" value="Ser_inhib-like_sf"/>
</dbReference>
<dbReference type="PANTHER" id="PTHR11339:SF373">
    <property type="entry name" value="VWFD DOMAIN-CONTAINING PROTEIN"/>
    <property type="match status" value="1"/>
</dbReference>
<evidence type="ECO:0008006" key="4">
    <source>
        <dbReference type="Google" id="ProtNLM"/>
    </source>
</evidence>
<dbReference type="PANTHER" id="PTHR11339">
    <property type="entry name" value="EXTRACELLULAR MATRIX GLYCOPROTEIN RELATED"/>
    <property type="match status" value="1"/>
</dbReference>
<keyword evidence="1" id="KW-1015">Disulfide bond</keyword>
<gene>
    <name evidence="2" type="ORF">VZT92_027147</name>
</gene>
<accession>A0AAW1DTL6</accession>
<dbReference type="SUPFAM" id="SSF57567">
    <property type="entry name" value="Serine protease inhibitors"/>
    <property type="match status" value="1"/>
</dbReference>
<organism evidence="2 3">
    <name type="scientific">Zoarces viviparus</name>
    <name type="common">Viviparous eelpout</name>
    <name type="synonym">Blennius viviparus</name>
    <dbReference type="NCBI Taxonomy" id="48416"/>
    <lineage>
        <taxon>Eukaryota</taxon>
        <taxon>Metazoa</taxon>
        <taxon>Chordata</taxon>
        <taxon>Craniata</taxon>
        <taxon>Vertebrata</taxon>
        <taxon>Euteleostomi</taxon>
        <taxon>Actinopterygii</taxon>
        <taxon>Neopterygii</taxon>
        <taxon>Teleostei</taxon>
        <taxon>Neoteleostei</taxon>
        <taxon>Acanthomorphata</taxon>
        <taxon>Eupercaria</taxon>
        <taxon>Perciformes</taxon>
        <taxon>Cottioidei</taxon>
        <taxon>Zoarcales</taxon>
        <taxon>Zoarcidae</taxon>
        <taxon>Zoarcinae</taxon>
        <taxon>Zoarces</taxon>
    </lineage>
</organism>
<dbReference type="GO" id="GO:0031012">
    <property type="term" value="C:extracellular matrix"/>
    <property type="evidence" value="ECO:0007669"/>
    <property type="project" value="TreeGrafter"/>
</dbReference>
<sequence>MASCLALQAYSAAWQAKGIPVGWWRGNSLCTLQCPDRSSPMECVDSSGNSCPALLQPASSATGCSEGCECHNGNVFDGSECVPYGRCGCVHRDMYIKMDEQLYIEEMLVPPSVGCSVRRQPAVWGVL</sequence>
<dbReference type="AlphaFoldDB" id="A0AAW1DTL6"/>
<evidence type="ECO:0000313" key="3">
    <source>
        <dbReference type="Proteomes" id="UP001488805"/>
    </source>
</evidence>
<keyword evidence="3" id="KW-1185">Reference proteome</keyword>
<proteinExistence type="predicted"/>
<protein>
    <recommendedName>
        <fullName evidence="4">TIL domain-containing protein</fullName>
    </recommendedName>
</protein>
<evidence type="ECO:0000256" key="1">
    <source>
        <dbReference type="ARBA" id="ARBA00023157"/>
    </source>
</evidence>
<name>A0AAW1DTL6_ZOAVI</name>
<dbReference type="Gene3D" id="2.10.25.10">
    <property type="entry name" value="Laminin"/>
    <property type="match status" value="1"/>
</dbReference>
<reference evidence="2 3" key="1">
    <citation type="journal article" date="2024" name="Genome Biol. Evol.">
        <title>Chromosome-level genome assembly of the viviparous eelpout Zoarces viviparus.</title>
        <authorList>
            <person name="Fuhrmann N."/>
            <person name="Brasseur M.V."/>
            <person name="Bakowski C.E."/>
            <person name="Podsiadlowski L."/>
            <person name="Prost S."/>
            <person name="Krehenwinkel H."/>
            <person name="Mayer C."/>
        </authorList>
    </citation>
    <scope>NUCLEOTIDE SEQUENCE [LARGE SCALE GENOMIC DNA]</scope>
    <source>
        <strain evidence="2">NO-MEL_2022_Ind0_liver</strain>
    </source>
</reference>
<dbReference type="Proteomes" id="UP001488805">
    <property type="component" value="Unassembled WGS sequence"/>
</dbReference>